<dbReference type="Proteomes" id="UP001589607">
    <property type="component" value="Unassembled WGS sequence"/>
</dbReference>
<reference evidence="2 3" key="1">
    <citation type="submission" date="2024-09" db="EMBL/GenBank/DDBJ databases">
        <authorList>
            <person name="Sun Q."/>
            <person name="Mori K."/>
        </authorList>
    </citation>
    <scope>NUCLEOTIDE SEQUENCE [LARGE SCALE GENOMIC DNA]</scope>
    <source>
        <strain evidence="2 3">CECT 7955</strain>
    </source>
</reference>
<dbReference type="RefSeq" id="WP_236452736.1">
    <property type="nucleotide sequence ID" value="NZ_CBCSGE010000001.1"/>
</dbReference>
<sequence>MQSLQFTTKVLDQYIKNMYQLDESKVVLNNVIDNNGSIPTKNENKVVISLINIEQETLQPFYVRNQKLANDNYGDLNPTQRFNLNLLITSNFDDYNESLKFLNTVIQFFQTYVVLDATNFSNIPQGLNKLEFEIEKLNYNQMHNLWTAMGAKYQPSIVYKTRLITIQSFDNESFTTSINETNNNLQEL</sequence>
<protein>
    <submittedName>
        <fullName evidence="2">DUF4255 domain-containing protein</fullName>
    </submittedName>
</protein>
<feature type="domain" description="Pvc16 N-terminal" evidence="1">
    <location>
        <begin position="10"/>
        <end position="172"/>
    </location>
</feature>
<dbReference type="Pfam" id="PF14065">
    <property type="entry name" value="Pvc16_N"/>
    <property type="match status" value="1"/>
</dbReference>
<gene>
    <name evidence="2" type="ORF">ACFFVF_18760</name>
</gene>
<comment type="caution">
    <text evidence="2">The sequence shown here is derived from an EMBL/GenBank/DDBJ whole genome shotgun (WGS) entry which is preliminary data.</text>
</comment>
<keyword evidence="3" id="KW-1185">Reference proteome</keyword>
<name>A0ABV5GT87_9FLAO</name>
<dbReference type="InterPro" id="IPR025351">
    <property type="entry name" value="Pvc16_N"/>
</dbReference>
<organism evidence="2 3">
    <name type="scientific">Flavobacterium jumunjinense</name>
    <dbReference type="NCBI Taxonomy" id="998845"/>
    <lineage>
        <taxon>Bacteria</taxon>
        <taxon>Pseudomonadati</taxon>
        <taxon>Bacteroidota</taxon>
        <taxon>Flavobacteriia</taxon>
        <taxon>Flavobacteriales</taxon>
        <taxon>Flavobacteriaceae</taxon>
        <taxon>Flavobacterium</taxon>
    </lineage>
</organism>
<accession>A0ABV5GT87</accession>
<dbReference type="EMBL" id="JBHMEY010000094">
    <property type="protein sequence ID" value="MFB9098553.1"/>
    <property type="molecule type" value="Genomic_DNA"/>
</dbReference>
<evidence type="ECO:0000313" key="2">
    <source>
        <dbReference type="EMBL" id="MFB9098553.1"/>
    </source>
</evidence>
<evidence type="ECO:0000313" key="3">
    <source>
        <dbReference type="Proteomes" id="UP001589607"/>
    </source>
</evidence>
<proteinExistence type="predicted"/>
<evidence type="ECO:0000259" key="1">
    <source>
        <dbReference type="Pfam" id="PF14065"/>
    </source>
</evidence>